<protein>
    <recommendedName>
        <fullName evidence="1">ATP-grasp fold RimK-type domain-containing protein</fullName>
    </recommendedName>
</protein>
<evidence type="ECO:0000259" key="1">
    <source>
        <dbReference type="Pfam" id="PF08443"/>
    </source>
</evidence>
<dbReference type="Pfam" id="PF08443">
    <property type="entry name" value="RimK"/>
    <property type="match status" value="1"/>
</dbReference>
<accession>A0A2M7V4Y4</accession>
<organism evidence="2 3">
    <name type="scientific">Candidatus Magasanikbacteria bacterium CG_4_10_14_0_2_um_filter_41_31</name>
    <dbReference type="NCBI Taxonomy" id="1974639"/>
    <lineage>
        <taxon>Bacteria</taxon>
        <taxon>Candidatus Magasanikiibacteriota</taxon>
    </lineage>
</organism>
<dbReference type="GO" id="GO:0005737">
    <property type="term" value="C:cytoplasm"/>
    <property type="evidence" value="ECO:0007669"/>
    <property type="project" value="TreeGrafter"/>
</dbReference>
<dbReference type="PANTHER" id="PTHR21621:SF0">
    <property type="entry name" value="BETA-CITRYLGLUTAMATE SYNTHASE B-RELATED"/>
    <property type="match status" value="1"/>
</dbReference>
<dbReference type="InterPro" id="IPR013651">
    <property type="entry name" value="ATP-grasp_RimK-type"/>
</dbReference>
<dbReference type="AlphaFoldDB" id="A0A2M7V4Y4"/>
<sequence>MNTQIEKFDIIIVYSGMKAKSASNSTYTDKIPFSPRSKMGVYNDSYRYFLERCHKKGLKAAFATSTDICGTGLFKSFWTYDHAWKRHQHKAKTTILFDKFTPKNALQTAQLALLTSSDKVYTFNNRGIKYLFNNKIHTYNTFKEFAIPTIEIKGGTEKAIFLAKKRLDKILQMHPHAEDFLDRYIIKNKKGSGGFNIYQVQFTKAGVKKIIEHCKKNNKEISYLLQPFLACDTGFHFKKHHGTIDLRVITLYKKTLQSYIRVAKKGNFLANQHQGGNSFYISLKKIPQDVLAMNRKVKKILDATSDISHSLYALDYIRTNNGNLYFVEGNSNPGIYWEYDEIRSSKQKTKKLINIIVHEIKTIIQERKNTR</sequence>
<dbReference type="Gene3D" id="3.30.470.20">
    <property type="entry name" value="ATP-grasp fold, B domain"/>
    <property type="match status" value="1"/>
</dbReference>
<evidence type="ECO:0000313" key="3">
    <source>
        <dbReference type="Proteomes" id="UP000230078"/>
    </source>
</evidence>
<name>A0A2M7V4Y4_9BACT</name>
<dbReference type="GO" id="GO:0009432">
    <property type="term" value="P:SOS response"/>
    <property type="evidence" value="ECO:0007669"/>
    <property type="project" value="TreeGrafter"/>
</dbReference>
<dbReference type="PANTHER" id="PTHR21621">
    <property type="entry name" value="RIBOSOMAL PROTEIN S6 MODIFICATION PROTEIN"/>
    <property type="match status" value="1"/>
</dbReference>
<proteinExistence type="predicted"/>
<dbReference type="Proteomes" id="UP000230078">
    <property type="component" value="Unassembled WGS sequence"/>
</dbReference>
<dbReference type="EMBL" id="PFPI01000022">
    <property type="protein sequence ID" value="PIZ93552.1"/>
    <property type="molecule type" value="Genomic_DNA"/>
</dbReference>
<reference evidence="3" key="1">
    <citation type="submission" date="2017-09" db="EMBL/GenBank/DDBJ databases">
        <title>Depth-based differentiation of microbial function through sediment-hosted aquifers and enrichment of novel symbionts in the deep terrestrial subsurface.</title>
        <authorList>
            <person name="Probst A.J."/>
            <person name="Ladd B."/>
            <person name="Jarett J.K."/>
            <person name="Geller-Mcgrath D.E."/>
            <person name="Sieber C.M.K."/>
            <person name="Emerson J.B."/>
            <person name="Anantharaman K."/>
            <person name="Thomas B.C."/>
            <person name="Malmstrom R."/>
            <person name="Stieglmeier M."/>
            <person name="Klingl A."/>
            <person name="Woyke T."/>
            <person name="Ryan C.M."/>
            <person name="Banfield J.F."/>
        </authorList>
    </citation>
    <scope>NUCLEOTIDE SEQUENCE [LARGE SCALE GENOMIC DNA]</scope>
</reference>
<comment type="caution">
    <text evidence="2">The sequence shown here is derived from an EMBL/GenBank/DDBJ whole genome shotgun (WGS) entry which is preliminary data.</text>
</comment>
<gene>
    <name evidence="2" type="ORF">COX83_01650</name>
</gene>
<evidence type="ECO:0000313" key="2">
    <source>
        <dbReference type="EMBL" id="PIZ93552.1"/>
    </source>
</evidence>
<feature type="domain" description="ATP-grasp fold RimK-type" evidence="1">
    <location>
        <begin position="177"/>
        <end position="336"/>
    </location>
</feature>
<dbReference type="GO" id="GO:0018169">
    <property type="term" value="F:ribosomal S6-glutamic acid ligase activity"/>
    <property type="evidence" value="ECO:0007669"/>
    <property type="project" value="TreeGrafter"/>
</dbReference>
<dbReference type="SUPFAM" id="SSF56059">
    <property type="entry name" value="Glutathione synthetase ATP-binding domain-like"/>
    <property type="match status" value="1"/>
</dbReference>